<accession>A0ABU2PG60</accession>
<dbReference type="PANTHER" id="PTHR19211:SF6">
    <property type="entry name" value="BLL7188 PROTEIN"/>
    <property type="match status" value="1"/>
</dbReference>
<dbReference type="InterPro" id="IPR003593">
    <property type="entry name" value="AAA+_ATPase"/>
</dbReference>
<dbReference type="PROSITE" id="PS50893">
    <property type="entry name" value="ABC_TRANSPORTER_2"/>
    <property type="match status" value="2"/>
</dbReference>
<dbReference type="GO" id="GO:0005524">
    <property type="term" value="F:ATP binding"/>
    <property type="evidence" value="ECO:0007669"/>
    <property type="project" value="UniProtKB-KW"/>
</dbReference>
<evidence type="ECO:0000256" key="4">
    <source>
        <dbReference type="SAM" id="Coils"/>
    </source>
</evidence>
<feature type="domain" description="ABC transporter" evidence="5">
    <location>
        <begin position="340"/>
        <end position="544"/>
    </location>
</feature>
<sequence length="544" mass="58775">MSDAAVVCSHVSFAWPDDTPVFHDLSFTVTAGRTGLVAPNGSGKSTLLKLIAGELTPLTGTLSVDGTLGYLPQTLPLTGDLTVADVLGVAAVIRALDAVESGDVSEEHFVTIGDDWDIEERTRAQLDRLGLVGLALDRSLGTLSGGQVVSLGLAAQLLRRPDVLLLDEPTNNLDVRARHRLHDVLSDFNGCLLLVSHDRELLDRMDRIAELGSDELRLYGGNFTAYEEAVRAEQEVAEKNVRNAEQELKREKREMQQARERAERRASNAAKNLKNAGLPRIFAGNMKRGAQESAGRAGQTHAARVGEARARLDEAGRALRDEQRLALDLPDTQVPAGRTLFLGEGMQVHLGGGPVFAQGGVDLTIRGPERIALTGPNGAGKTTLLRLVTGDLTPDGGEIRRNDGRIAYLSQRLDLLDVDGTVAENFAVFAPQRPEAERMNLLARFLFRGARAHLPVRVLSGGERLRATLACVLYAEPAPHLLLLDEPTNNLDLVSAGQLESALDSYRGAFVVISHDERFLAEIGVGRRLRLEDGRLTEEGAPAV</sequence>
<dbReference type="InterPro" id="IPR003439">
    <property type="entry name" value="ABC_transporter-like_ATP-bd"/>
</dbReference>
<keyword evidence="4" id="KW-0175">Coiled coil</keyword>
<gene>
    <name evidence="6" type="ORF">RM641_27225</name>
</gene>
<dbReference type="InterPro" id="IPR050611">
    <property type="entry name" value="ABCF"/>
</dbReference>
<reference evidence="7" key="1">
    <citation type="submission" date="2023-07" db="EMBL/GenBank/DDBJ databases">
        <title>30 novel species of actinomycetes from the DSMZ collection.</title>
        <authorList>
            <person name="Nouioui I."/>
        </authorList>
    </citation>
    <scope>NUCLEOTIDE SEQUENCE [LARGE SCALE GENOMIC DNA]</scope>
    <source>
        <strain evidence="7">DSM 41921</strain>
    </source>
</reference>
<comment type="caution">
    <text evidence="6">The sequence shown here is derived from an EMBL/GenBank/DDBJ whole genome shotgun (WGS) entry which is preliminary data.</text>
</comment>
<evidence type="ECO:0000256" key="1">
    <source>
        <dbReference type="ARBA" id="ARBA00022737"/>
    </source>
</evidence>
<keyword evidence="7" id="KW-1185">Reference proteome</keyword>
<evidence type="ECO:0000256" key="3">
    <source>
        <dbReference type="ARBA" id="ARBA00022840"/>
    </source>
</evidence>
<dbReference type="InterPro" id="IPR027417">
    <property type="entry name" value="P-loop_NTPase"/>
</dbReference>
<feature type="coiled-coil region" evidence="4">
    <location>
        <begin position="227"/>
        <end position="272"/>
    </location>
</feature>
<dbReference type="RefSeq" id="WP_311686284.1">
    <property type="nucleotide sequence ID" value="NZ_JAVREU010000014.1"/>
</dbReference>
<evidence type="ECO:0000259" key="5">
    <source>
        <dbReference type="PROSITE" id="PS50893"/>
    </source>
</evidence>
<organism evidence="6 7">
    <name type="scientific">Streptomyces dubilierae</name>
    <dbReference type="NCBI Taxonomy" id="3075533"/>
    <lineage>
        <taxon>Bacteria</taxon>
        <taxon>Bacillati</taxon>
        <taxon>Actinomycetota</taxon>
        <taxon>Actinomycetes</taxon>
        <taxon>Kitasatosporales</taxon>
        <taxon>Streptomycetaceae</taxon>
        <taxon>Streptomyces</taxon>
    </lineage>
</organism>
<keyword evidence="3 6" id="KW-0067">ATP-binding</keyword>
<evidence type="ECO:0000313" key="7">
    <source>
        <dbReference type="Proteomes" id="UP001183586"/>
    </source>
</evidence>
<evidence type="ECO:0000313" key="6">
    <source>
        <dbReference type="EMBL" id="MDT0391127.1"/>
    </source>
</evidence>
<dbReference type="PANTHER" id="PTHR19211">
    <property type="entry name" value="ATP-BINDING TRANSPORT PROTEIN-RELATED"/>
    <property type="match status" value="1"/>
</dbReference>
<name>A0ABU2PG60_9ACTN</name>
<dbReference type="CDD" id="cd03221">
    <property type="entry name" value="ABCF_EF-3"/>
    <property type="match status" value="2"/>
</dbReference>
<protein>
    <submittedName>
        <fullName evidence="6">ABC-F family ATP-binding cassette domain-containing protein</fullName>
    </submittedName>
</protein>
<proteinExistence type="predicted"/>
<dbReference type="SMART" id="SM00382">
    <property type="entry name" value="AAA"/>
    <property type="match status" value="2"/>
</dbReference>
<feature type="domain" description="ABC transporter" evidence="5">
    <location>
        <begin position="6"/>
        <end position="238"/>
    </location>
</feature>
<keyword evidence="2" id="KW-0547">Nucleotide-binding</keyword>
<dbReference type="EMBL" id="JAVREU010000014">
    <property type="protein sequence ID" value="MDT0391127.1"/>
    <property type="molecule type" value="Genomic_DNA"/>
</dbReference>
<dbReference type="Gene3D" id="3.40.50.300">
    <property type="entry name" value="P-loop containing nucleotide triphosphate hydrolases"/>
    <property type="match status" value="2"/>
</dbReference>
<dbReference type="Pfam" id="PF00005">
    <property type="entry name" value="ABC_tran"/>
    <property type="match status" value="2"/>
</dbReference>
<keyword evidence="1" id="KW-0677">Repeat</keyword>
<evidence type="ECO:0000256" key="2">
    <source>
        <dbReference type="ARBA" id="ARBA00022741"/>
    </source>
</evidence>
<dbReference type="SUPFAM" id="SSF52540">
    <property type="entry name" value="P-loop containing nucleoside triphosphate hydrolases"/>
    <property type="match status" value="2"/>
</dbReference>
<dbReference type="Proteomes" id="UP001183586">
    <property type="component" value="Unassembled WGS sequence"/>
</dbReference>